<name>A0A8H6WSC9_9AGAR</name>
<dbReference type="EMBL" id="JACAZH010000086">
    <property type="protein sequence ID" value="KAF7328097.1"/>
    <property type="molecule type" value="Genomic_DNA"/>
</dbReference>
<keyword evidence="1" id="KW-0812">Transmembrane</keyword>
<organism evidence="3 4">
    <name type="scientific">Mycena sanguinolenta</name>
    <dbReference type="NCBI Taxonomy" id="230812"/>
    <lineage>
        <taxon>Eukaryota</taxon>
        <taxon>Fungi</taxon>
        <taxon>Dikarya</taxon>
        <taxon>Basidiomycota</taxon>
        <taxon>Agaricomycotina</taxon>
        <taxon>Agaricomycetes</taxon>
        <taxon>Agaricomycetidae</taxon>
        <taxon>Agaricales</taxon>
        <taxon>Marasmiineae</taxon>
        <taxon>Mycenaceae</taxon>
        <taxon>Mycena</taxon>
    </lineage>
</organism>
<keyword evidence="1" id="KW-1133">Transmembrane helix</keyword>
<accession>A0A8H6WSC9</accession>
<evidence type="ECO:0000256" key="1">
    <source>
        <dbReference type="SAM" id="Phobius"/>
    </source>
</evidence>
<dbReference type="AlphaFoldDB" id="A0A8H6WSC9"/>
<feature type="transmembrane region" description="Helical" evidence="1">
    <location>
        <begin position="251"/>
        <end position="272"/>
    </location>
</feature>
<feature type="transmembrane region" description="Helical" evidence="1">
    <location>
        <begin position="65"/>
        <end position="86"/>
    </location>
</feature>
<feature type="transmembrane region" description="Helical" evidence="1">
    <location>
        <begin position="131"/>
        <end position="158"/>
    </location>
</feature>
<protein>
    <recommendedName>
        <fullName evidence="2">DUF6533 domain-containing protein</fullName>
    </recommendedName>
</protein>
<dbReference type="OrthoDB" id="3349377at2759"/>
<reference evidence="3" key="1">
    <citation type="submission" date="2020-05" db="EMBL/GenBank/DDBJ databases">
        <title>Mycena genomes resolve the evolution of fungal bioluminescence.</title>
        <authorList>
            <person name="Tsai I.J."/>
        </authorList>
    </citation>
    <scope>NUCLEOTIDE SEQUENCE</scope>
    <source>
        <strain evidence="3">160909Yilan</strain>
    </source>
</reference>
<dbReference type="Proteomes" id="UP000623467">
    <property type="component" value="Unassembled WGS sequence"/>
</dbReference>
<comment type="caution">
    <text evidence="3">The sequence shown here is derived from an EMBL/GenBank/DDBJ whole genome shotgun (WGS) entry which is preliminary data.</text>
</comment>
<feature type="transmembrane region" description="Helical" evidence="1">
    <location>
        <begin position="219"/>
        <end position="245"/>
    </location>
</feature>
<keyword evidence="4" id="KW-1185">Reference proteome</keyword>
<proteinExistence type="predicted"/>
<feature type="transmembrane region" description="Helical" evidence="1">
    <location>
        <begin position="178"/>
        <end position="199"/>
    </location>
</feature>
<evidence type="ECO:0000313" key="4">
    <source>
        <dbReference type="Proteomes" id="UP000623467"/>
    </source>
</evidence>
<feature type="transmembrane region" description="Helical" evidence="1">
    <location>
        <begin position="98"/>
        <end position="119"/>
    </location>
</feature>
<gene>
    <name evidence="3" type="ORF">MSAN_02489500</name>
</gene>
<dbReference type="InterPro" id="IPR045340">
    <property type="entry name" value="DUF6533"/>
</dbReference>
<sequence>MRCPSCSLPGPAMVLANLIVTGLQDIQATRFSQLASSAIIVFDHVITLDEEVELIWKSSWSMGKVLFIINRYYTLTSVIVNNYALLSPSLTDSVRLRFFRWQGWTGLIACMIAEVILQMRLYALYFSNKKVLALMVTMFIISSASSAAIMGTVLEGITAHSHPLPGTTFCVPTGVPNYFFAFWIPILCFESLLCGLALYRGFQTFRATDPMFQSGRHLVAILIRDSVFYFLVMFATYLTNMLVWISASSNLLEIPIAFAVALSCCLGNRMILNRQTPTKIHEGRTELWSIHSLVTRYNGQVSAGLDHYFSRTSALYLGTVIMPTTESQ</sequence>
<keyword evidence="1" id="KW-0472">Membrane</keyword>
<dbReference type="Pfam" id="PF20151">
    <property type="entry name" value="DUF6533"/>
    <property type="match status" value="1"/>
</dbReference>
<evidence type="ECO:0000313" key="3">
    <source>
        <dbReference type="EMBL" id="KAF7328097.1"/>
    </source>
</evidence>
<evidence type="ECO:0000259" key="2">
    <source>
        <dbReference type="Pfam" id="PF20151"/>
    </source>
</evidence>
<feature type="domain" description="DUF6533" evidence="2">
    <location>
        <begin position="32"/>
        <end position="75"/>
    </location>
</feature>